<feature type="compositionally biased region" description="Polar residues" evidence="4">
    <location>
        <begin position="511"/>
        <end position="523"/>
    </location>
</feature>
<feature type="compositionally biased region" description="Low complexity" evidence="4">
    <location>
        <begin position="560"/>
        <end position="596"/>
    </location>
</feature>
<keyword evidence="1" id="KW-0723">Serine/threonine-protein kinase</keyword>
<evidence type="ECO:0000313" key="6">
    <source>
        <dbReference type="Ensembl" id="ENSCRFP00000001146.1"/>
    </source>
</evidence>
<accession>A0A8C3QF92</accession>
<feature type="compositionally biased region" description="Polar residues" evidence="4">
    <location>
        <begin position="614"/>
        <end position="623"/>
    </location>
</feature>
<feature type="region of interest" description="Disordered" evidence="4">
    <location>
        <begin position="674"/>
        <end position="782"/>
    </location>
</feature>
<reference evidence="6" key="1">
    <citation type="submission" date="2025-08" db="UniProtKB">
        <authorList>
            <consortium name="Ensembl"/>
        </authorList>
    </citation>
    <scope>IDENTIFICATION</scope>
</reference>
<evidence type="ECO:0000256" key="1">
    <source>
        <dbReference type="ARBA" id="ARBA00022527"/>
    </source>
</evidence>
<feature type="compositionally biased region" description="Basic and acidic residues" evidence="4">
    <location>
        <begin position="678"/>
        <end position="693"/>
    </location>
</feature>
<dbReference type="Ensembl" id="ENSCRFT00000001199.1">
    <property type="protein sequence ID" value="ENSCRFP00000001146.1"/>
    <property type="gene ID" value="ENSCRFG00000000966.1"/>
</dbReference>
<organism evidence="6 7">
    <name type="scientific">Cyanoderma ruficeps</name>
    <name type="common">rufous-capped babbler</name>
    <dbReference type="NCBI Taxonomy" id="181631"/>
    <lineage>
        <taxon>Eukaryota</taxon>
        <taxon>Metazoa</taxon>
        <taxon>Chordata</taxon>
        <taxon>Craniata</taxon>
        <taxon>Vertebrata</taxon>
        <taxon>Euteleostomi</taxon>
        <taxon>Archelosauria</taxon>
        <taxon>Archosauria</taxon>
        <taxon>Dinosauria</taxon>
        <taxon>Saurischia</taxon>
        <taxon>Theropoda</taxon>
        <taxon>Coelurosauria</taxon>
        <taxon>Aves</taxon>
        <taxon>Neognathae</taxon>
        <taxon>Neoaves</taxon>
        <taxon>Telluraves</taxon>
        <taxon>Australaves</taxon>
        <taxon>Passeriformes</taxon>
        <taxon>Sylvioidea</taxon>
        <taxon>Timaliidae</taxon>
        <taxon>Cyanoderma</taxon>
    </lineage>
</organism>
<dbReference type="GO" id="GO:0005524">
    <property type="term" value="F:ATP binding"/>
    <property type="evidence" value="ECO:0007669"/>
    <property type="project" value="InterPro"/>
</dbReference>
<dbReference type="InterPro" id="IPR004166">
    <property type="entry name" value="a-kinase_dom"/>
</dbReference>
<dbReference type="GO" id="GO:0005929">
    <property type="term" value="C:cilium"/>
    <property type="evidence" value="ECO:0007669"/>
    <property type="project" value="TreeGrafter"/>
</dbReference>
<evidence type="ECO:0000259" key="5">
    <source>
        <dbReference type="PROSITE" id="PS51158"/>
    </source>
</evidence>
<protein>
    <submittedName>
        <fullName evidence="6">Alpha kinase 1</fullName>
    </submittedName>
</protein>
<dbReference type="AlphaFoldDB" id="A0A8C3QF92"/>
<dbReference type="PROSITE" id="PS51158">
    <property type="entry name" value="ALPHA_KINASE"/>
    <property type="match status" value="1"/>
</dbReference>
<feature type="compositionally biased region" description="Basic and acidic residues" evidence="4">
    <location>
        <begin position="597"/>
        <end position="610"/>
    </location>
</feature>
<dbReference type="InterPro" id="IPR011009">
    <property type="entry name" value="Kinase-like_dom_sf"/>
</dbReference>
<dbReference type="Proteomes" id="UP000694396">
    <property type="component" value="Unplaced"/>
</dbReference>
<name>A0A8C3QF92_9PASS</name>
<feature type="region of interest" description="Disordered" evidence="4">
    <location>
        <begin position="859"/>
        <end position="878"/>
    </location>
</feature>
<dbReference type="GO" id="GO:0002753">
    <property type="term" value="P:cytoplasmic pattern recognition receptor signaling pathway"/>
    <property type="evidence" value="ECO:0007669"/>
    <property type="project" value="TreeGrafter"/>
</dbReference>
<dbReference type="Pfam" id="PF02816">
    <property type="entry name" value="Alpha_kinase"/>
    <property type="match status" value="1"/>
</dbReference>
<keyword evidence="2" id="KW-0808">Transferase</keyword>
<sequence length="1192" mass="132489">MNNQSAVAVLLQDCQRALDTLLAAKAGTGEGQEREYRRCQALLPEELRSLLEAAKEMKWPFVPERWQYKQDLGPEDKTNLQDMISTRLPDLLAYLKASILVRDSATATAVVFLIDRFLYWIDASSRLLRIAKGLHRLHPGAPISPQLLIRQARLALNAGTALPPGRSPTGTWRYAAESDRILVQAVCLQIRGQILQKLGMWYEAAELIWASVVGYFKLPQPDKKGIATSLGIMADILSSMNEQDYARFKTNADIDLSLLWEFSHRLLSAAEACKLAAAYSQYTPLFVLTAVNIRGMCLLSYSHSKDCPPEKREFYLSEAKESFEIGLLTKGEQSAITSKQELHSFIKAAFCLATVHRWLYGESQQLREVTQLCREALGKLYSYSTLFPEEADKGTLAKEIMSLIASVKQRLRVGSFQNSDARSYVPDSYKGLVQKPILQGETSFEKVLAKHSQHHLSVCQVFEKTCRVRKTTPGEIQVGACITTLRTETKTVDTVCTTEDTVHQRRGAVNILSSPTAGSSSEGLSGRRNRGIGSDVMKISFEEEIEPLEIKINSRNDVFSRGQSRSQSTTSENSWCKLSKSGSSSSWEELSCSSSRESLRDGQQGEKGSVEEQCCSTESNGNGQDVSLCSLPPRAWYPAPGEPLPGCGESPQLSLEGCAPPAGRMVEKESLCGEELQEGGHHGRSSPEKKAKGSNEFPSLSISYSVPAGQEEEKSFSCEELSCRTKDSSRRGGVCHLERVLPAEPADSTEDPSLEAQPPQNRGSSVPSTNIGPKPGSDSPLWDWVRKSAMQTGNRSLQVPQVDPQAETVDDTEFELISVGDRVNHHPTALAPKREATPSVPTALHSWEKISTAKRFDCATTEEDEEKPQGVVSSKRQSSSSLSSWIKSAQMPTSSPEGSIPRGSGFAFTPGRMKEEILDARFLRDEDYKQLLAGVEHDWLVQRLIPTGIFRAKELHKAYSALLLKYSKKSGLWTGQETAVFIGDYLNVAKEGKQRNAFWIHFLHQEESLGRYVGKEYKEEKGLLHHFSDVERQMTAQYYVTEFNKRLYEQKVPTQIFYIPSAVLLILEDGTIKGCVSVEPYILGEFVKLSNNTKVVKNEYKATEYGLAYGHFSYEFSKGTDVVVDLQGWVTGNGKGLIYLTDPQIHSLDSKDVSRSNFGKKGIYYFFNDQHVECNEICSCLSLTRPSVELLA</sequence>
<keyword evidence="3" id="KW-0418">Kinase</keyword>
<feature type="region of interest" description="Disordered" evidence="4">
    <location>
        <begin position="507"/>
        <end position="531"/>
    </location>
</feature>
<dbReference type="SMART" id="SM00811">
    <property type="entry name" value="Alpha_kinase"/>
    <property type="match status" value="1"/>
</dbReference>
<dbReference type="SUPFAM" id="SSF56112">
    <property type="entry name" value="Protein kinase-like (PK-like)"/>
    <property type="match status" value="1"/>
</dbReference>
<feature type="compositionally biased region" description="Basic and acidic residues" evidence="4">
    <location>
        <begin position="711"/>
        <end position="741"/>
    </location>
</feature>
<dbReference type="Gene3D" id="3.30.200.20">
    <property type="entry name" value="Phosphorylase Kinase, domain 1"/>
    <property type="match status" value="1"/>
</dbReference>
<dbReference type="CDD" id="cd16969">
    <property type="entry name" value="Alpha_kinase_ALPK1"/>
    <property type="match status" value="1"/>
</dbReference>
<dbReference type="GO" id="GO:0045087">
    <property type="term" value="P:innate immune response"/>
    <property type="evidence" value="ECO:0007669"/>
    <property type="project" value="TreeGrafter"/>
</dbReference>
<feature type="domain" description="Alpha-type protein kinase" evidence="5">
    <location>
        <begin position="965"/>
        <end position="1186"/>
    </location>
</feature>
<dbReference type="InterPro" id="IPR043529">
    <property type="entry name" value="ALPK1"/>
</dbReference>
<dbReference type="PANTHER" id="PTHR46747:SF1">
    <property type="entry name" value="ALPHA-PROTEIN KINASE 1"/>
    <property type="match status" value="1"/>
</dbReference>
<dbReference type="GO" id="GO:0048029">
    <property type="term" value="F:monosaccharide binding"/>
    <property type="evidence" value="ECO:0007669"/>
    <property type="project" value="TreeGrafter"/>
</dbReference>
<evidence type="ECO:0000256" key="3">
    <source>
        <dbReference type="ARBA" id="ARBA00022777"/>
    </source>
</evidence>
<evidence type="ECO:0000256" key="4">
    <source>
        <dbReference type="SAM" id="MobiDB-lite"/>
    </source>
</evidence>
<reference evidence="6" key="2">
    <citation type="submission" date="2025-09" db="UniProtKB">
        <authorList>
            <consortium name="Ensembl"/>
        </authorList>
    </citation>
    <scope>IDENTIFICATION</scope>
</reference>
<feature type="region of interest" description="Disordered" evidence="4">
    <location>
        <begin position="883"/>
        <end position="908"/>
    </location>
</feature>
<dbReference type="GO" id="GO:0004674">
    <property type="term" value="F:protein serine/threonine kinase activity"/>
    <property type="evidence" value="ECO:0007669"/>
    <property type="project" value="UniProtKB-KW"/>
</dbReference>
<dbReference type="PANTHER" id="PTHR46747">
    <property type="entry name" value="ALPHA-PROTEIN KINASE 1"/>
    <property type="match status" value="1"/>
</dbReference>
<evidence type="ECO:0000256" key="2">
    <source>
        <dbReference type="ARBA" id="ARBA00022679"/>
    </source>
</evidence>
<dbReference type="Gene3D" id="3.20.200.10">
    <property type="entry name" value="MHCK/EF2 kinase"/>
    <property type="match status" value="1"/>
</dbReference>
<feature type="compositionally biased region" description="Polar residues" evidence="4">
    <location>
        <begin position="758"/>
        <end position="771"/>
    </location>
</feature>
<proteinExistence type="predicted"/>
<feature type="region of interest" description="Disordered" evidence="4">
    <location>
        <begin position="559"/>
        <end position="623"/>
    </location>
</feature>
<keyword evidence="7" id="KW-1185">Reference proteome</keyword>
<evidence type="ECO:0000313" key="7">
    <source>
        <dbReference type="Proteomes" id="UP000694396"/>
    </source>
</evidence>